<dbReference type="AlphaFoldDB" id="A0A8J5RJZ6"/>
<feature type="region of interest" description="Disordered" evidence="1">
    <location>
        <begin position="333"/>
        <end position="358"/>
    </location>
</feature>
<dbReference type="PANTHER" id="PTHR10281">
    <property type="entry name" value="MEMBRANE-ASSOCIATED PROGESTERONE RECEPTOR COMPONENT-RELATED"/>
    <property type="match status" value="1"/>
</dbReference>
<organism evidence="3 4">
    <name type="scientific">Cotesia typhae</name>
    <dbReference type="NCBI Taxonomy" id="2053667"/>
    <lineage>
        <taxon>Eukaryota</taxon>
        <taxon>Metazoa</taxon>
        <taxon>Ecdysozoa</taxon>
        <taxon>Arthropoda</taxon>
        <taxon>Hexapoda</taxon>
        <taxon>Insecta</taxon>
        <taxon>Pterygota</taxon>
        <taxon>Neoptera</taxon>
        <taxon>Endopterygota</taxon>
        <taxon>Hymenoptera</taxon>
        <taxon>Apocrita</taxon>
        <taxon>Ichneumonoidea</taxon>
        <taxon>Braconidae</taxon>
        <taxon>Microgastrinae</taxon>
        <taxon>Cotesia</taxon>
    </lineage>
</organism>
<dbReference type="PANTHER" id="PTHR10281:SF4">
    <property type="entry name" value="NEUFERRICIN"/>
    <property type="match status" value="1"/>
</dbReference>
<dbReference type="EMBL" id="JAAOIC020000001">
    <property type="protein sequence ID" value="KAG8042756.1"/>
    <property type="molecule type" value="Genomic_DNA"/>
</dbReference>
<protein>
    <recommendedName>
        <fullName evidence="2">Cytochrome b5 heme-binding domain-containing protein</fullName>
    </recommendedName>
</protein>
<dbReference type="Pfam" id="PF00173">
    <property type="entry name" value="Cyt-b5"/>
    <property type="match status" value="1"/>
</dbReference>
<evidence type="ECO:0000313" key="3">
    <source>
        <dbReference type="EMBL" id="KAG8042756.1"/>
    </source>
</evidence>
<dbReference type="InterPro" id="IPR001199">
    <property type="entry name" value="Cyt_B5-like_heme/steroid-bd"/>
</dbReference>
<sequence>MAHKVKMWIPVILAIGWSLYLNDWTRSITGKLIYGDYIGAYKLYMGDTDKLFSKNELEKFNSPESGLYLSILGQVFDVSKGEQYYGKGNTYHAFVGRDASLAFITGDFNDKGLTDDLSSLTNKQAKLLNNWLKSYHEKYLFKGKLVGRFYDQYGTETPEYRKFLAKVLEAEVETSEKDKVNKIFPPCNVEWNPEEGTKFWCTNQSGGIPREWVGVPRQYYENPSSPQNSRCACVDLKGQDYLNNKPNFREYKDCAKDALDIKLALPSNREKLEFRRSRLWGKRPVPTKNREEQRRREKMRENGSTPWSSLRGLPGSTRLEYATELEIAGVSCIPLDGKSSNSIAGSRSKDSAASKDKY</sequence>
<gene>
    <name evidence="3" type="ORF">G9C98_005396</name>
</gene>
<reference evidence="3" key="1">
    <citation type="submission" date="2020-03" db="EMBL/GenBank/DDBJ databases">
        <authorList>
            <person name="Chebbi M.A."/>
            <person name="Drezen J.M."/>
        </authorList>
    </citation>
    <scope>NUCLEOTIDE SEQUENCE</scope>
    <source>
        <tissue evidence="3">Whole body</tissue>
    </source>
</reference>
<dbReference type="SMART" id="SM01117">
    <property type="entry name" value="Cyt-b5"/>
    <property type="match status" value="1"/>
</dbReference>
<dbReference type="GO" id="GO:0016020">
    <property type="term" value="C:membrane"/>
    <property type="evidence" value="ECO:0007669"/>
    <property type="project" value="TreeGrafter"/>
</dbReference>
<evidence type="ECO:0000313" key="4">
    <source>
        <dbReference type="Proteomes" id="UP000729913"/>
    </source>
</evidence>
<dbReference type="GO" id="GO:0012505">
    <property type="term" value="C:endomembrane system"/>
    <property type="evidence" value="ECO:0007669"/>
    <property type="project" value="TreeGrafter"/>
</dbReference>
<dbReference type="InterPro" id="IPR050577">
    <property type="entry name" value="MAPR/NEUFC/NENF-like"/>
</dbReference>
<feature type="domain" description="Cytochrome b5 heme-binding" evidence="2">
    <location>
        <begin position="52"/>
        <end position="146"/>
    </location>
</feature>
<dbReference type="Proteomes" id="UP000729913">
    <property type="component" value="Unassembled WGS sequence"/>
</dbReference>
<feature type="compositionally biased region" description="Basic and acidic residues" evidence="1">
    <location>
        <begin position="347"/>
        <end position="358"/>
    </location>
</feature>
<comment type="caution">
    <text evidence="3">The sequence shown here is derived from an EMBL/GenBank/DDBJ whole genome shotgun (WGS) entry which is preliminary data.</text>
</comment>
<feature type="region of interest" description="Disordered" evidence="1">
    <location>
        <begin position="284"/>
        <end position="313"/>
    </location>
</feature>
<evidence type="ECO:0000259" key="2">
    <source>
        <dbReference type="SMART" id="SM01117"/>
    </source>
</evidence>
<dbReference type="OrthoDB" id="10257697at2759"/>
<feature type="compositionally biased region" description="Basic and acidic residues" evidence="1">
    <location>
        <begin position="288"/>
        <end position="301"/>
    </location>
</feature>
<proteinExistence type="predicted"/>
<name>A0A8J5RJZ6_9HYME</name>
<reference evidence="3" key="2">
    <citation type="submission" date="2021-04" db="EMBL/GenBank/DDBJ databases">
        <title>Genome-wide patterns of bracovirus chromosomal integration into multiple host tissues during parasitism.</title>
        <authorList>
            <person name="Chebbi M.A.C."/>
        </authorList>
    </citation>
    <scope>NUCLEOTIDE SEQUENCE</scope>
    <source>
        <tissue evidence="3">Whole body</tissue>
    </source>
</reference>
<accession>A0A8J5RJZ6</accession>
<keyword evidence="4" id="KW-1185">Reference proteome</keyword>
<evidence type="ECO:0000256" key="1">
    <source>
        <dbReference type="SAM" id="MobiDB-lite"/>
    </source>
</evidence>